<accession>A0A5N6Z819</accession>
<evidence type="ECO:0000313" key="4">
    <source>
        <dbReference type="Proteomes" id="UP000327118"/>
    </source>
</evidence>
<feature type="transmembrane region" description="Helical" evidence="2">
    <location>
        <begin position="164"/>
        <end position="192"/>
    </location>
</feature>
<gene>
    <name evidence="3" type="ORF">BDV28DRAFT_147732</name>
</gene>
<evidence type="ECO:0000256" key="1">
    <source>
        <dbReference type="SAM" id="MobiDB-lite"/>
    </source>
</evidence>
<proteinExistence type="predicted"/>
<sequence length="231" mass="24002">MSCYGLVGGSISPRSDKDSPCGVQNFTNPHVPCCQQGDYCMTNAICYWSSVGDFGYYAAGCTDPTLQDPNCGHPELDIVYVKSRKLWACCNYSGGIANCSSPSDERFPAPAPSQLAVIQYLPYEGTPTYANPTGTATGNSTYATATPTASDSTSTPSSDQSTQIGAGAAAGIGVGVGAGVFLVAMAGAFVYFRRRKSPQHAVSPPMQAASQSLIQDAHEPGKPGPNPHELA</sequence>
<feature type="compositionally biased region" description="Pro residues" evidence="1">
    <location>
        <begin position="222"/>
        <end position="231"/>
    </location>
</feature>
<keyword evidence="2" id="KW-0472">Membrane</keyword>
<evidence type="ECO:0000313" key="3">
    <source>
        <dbReference type="EMBL" id="KAE8353794.1"/>
    </source>
</evidence>
<keyword evidence="2" id="KW-0812">Transmembrane</keyword>
<dbReference type="Proteomes" id="UP000327118">
    <property type="component" value="Unassembled WGS sequence"/>
</dbReference>
<protein>
    <submittedName>
        <fullName evidence="3">Uncharacterized protein</fullName>
    </submittedName>
</protein>
<keyword evidence="2" id="KW-1133">Transmembrane helix</keyword>
<dbReference type="AlphaFoldDB" id="A0A5N6Z819"/>
<reference evidence="4" key="1">
    <citation type="submission" date="2019-04" db="EMBL/GenBank/DDBJ databases">
        <title>Friends and foes A comparative genomics studyof 23 Aspergillus species from section Flavi.</title>
        <authorList>
            <consortium name="DOE Joint Genome Institute"/>
            <person name="Kjaerbolling I."/>
            <person name="Vesth T."/>
            <person name="Frisvad J.C."/>
            <person name="Nybo J.L."/>
            <person name="Theobald S."/>
            <person name="Kildgaard S."/>
            <person name="Isbrandt T."/>
            <person name="Kuo A."/>
            <person name="Sato A."/>
            <person name="Lyhne E.K."/>
            <person name="Kogle M.E."/>
            <person name="Wiebenga A."/>
            <person name="Kun R.S."/>
            <person name="Lubbers R.J."/>
            <person name="Makela M.R."/>
            <person name="Barry K."/>
            <person name="Chovatia M."/>
            <person name="Clum A."/>
            <person name="Daum C."/>
            <person name="Haridas S."/>
            <person name="He G."/>
            <person name="LaButti K."/>
            <person name="Lipzen A."/>
            <person name="Mondo S."/>
            <person name="Riley R."/>
            <person name="Salamov A."/>
            <person name="Simmons B.A."/>
            <person name="Magnuson J.K."/>
            <person name="Henrissat B."/>
            <person name="Mortensen U.H."/>
            <person name="Larsen T.O."/>
            <person name="Devries R.P."/>
            <person name="Grigoriev I.V."/>
            <person name="Machida M."/>
            <person name="Baker S.E."/>
            <person name="Andersen M.R."/>
        </authorList>
    </citation>
    <scope>NUCLEOTIDE SEQUENCE [LARGE SCALE GENOMIC DNA]</scope>
    <source>
        <strain evidence="4">CBS 553.77</strain>
    </source>
</reference>
<dbReference type="EMBL" id="ML739088">
    <property type="protein sequence ID" value="KAE8353794.1"/>
    <property type="molecule type" value="Genomic_DNA"/>
</dbReference>
<organism evidence="3 4">
    <name type="scientific">Aspergillus coremiiformis</name>
    <dbReference type="NCBI Taxonomy" id="138285"/>
    <lineage>
        <taxon>Eukaryota</taxon>
        <taxon>Fungi</taxon>
        <taxon>Dikarya</taxon>
        <taxon>Ascomycota</taxon>
        <taxon>Pezizomycotina</taxon>
        <taxon>Eurotiomycetes</taxon>
        <taxon>Eurotiomycetidae</taxon>
        <taxon>Eurotiales</taxon>
        <taxon>Aspergillaceae</taxon>
        <taxon>Aspergillus</taxon>
        <taxon>Aspergillus subgen. Circumdati</taxon>
    </lineage>
</organism>
<dbReference type="OrthoDB" id="5215637at2759"/>
<feature type="region of interest" description="Disordered" evidence="1">
    <location>
        <begin position="129"/>
        <end position="163"/>
    </location>
</feature>
<name>A0A5N6Z819_9EURO</name>
<keyword evidence="4" id="KW-1185">Reference proteome</keyword>
<feature type="compositionally biased region" description="Low complexity" evidence="1">
    <location>
        <begin position="140"/>
        <end position="163"/>
    </location>
</feature>
<feature type="compositionally biased region" description="Polar residues" evidence="1">
    <location>
        <begin position="129"/>
        <end position="139"/>
    </location>
</feature>
<evidence type="ECO:0000256" key="2">
    <source>
        <dbReference type="SAM" id="Phobius"/>
    </source>
</evidence>
<feature type="region of interest" description="Disordered" evidence="1">
    <location>
        <begin position="199"/>
        <end position="231"/>
    </location>
</feature>